<proteinExistence type="inferred from homology"/>
<dbReference type="OMA" id="CIRTINS"/>
<comment type="subcellular location">
    <subcellularLocation>
        <location evidence="3">Mitochondrion</location>
    </subcellularLocation>
</comment>
<keyword evidence="5" id="KW-1185">Reference proteome</keyword>
<comment type="similarity">
    <text evidence="1 3">Belongs to the AIM41 family.</text>
</comment>
<dbReference type="InterPro" id="IPR042184">
    <property type="entry name" value="YqeY/Aim41_N"/>
</dbReference>
<evidence type="ECO:0000256" key="3">
    <source>
        <dbReference type="RuleBase" id="RU365099"/>
    </source>
</evidence>
<name>J7QZT6_HUIN7</name>
<dbReference type="HOGENOM" id="CLU_123460_0_0_1"/>
<keyword evidence="2 3" id="KW-0496">Mitochondrion</keyword>
<evidence type="ECO:0000256" key="1">
    <source>
        <dbReference type="ARBA" id="ARBA00007538"/>
    </source>
</evidence>
<dbReference type="GO" id="GO:0005739">
    <property type="term" value="C:mitochondrion"/>
    <property type="evidence" value="ECO:0007669"/>
    <property type="project" value="UniProtKB-SubCell"/>
</dbReference>
<dbReference type="Proteomes" id="UP000006310">
    <property type="component" value="Chromosome 1"/>
</dbReference>
<gene>
    <name evidence="4" type="primary">KNAG0A03180</name>
    <name evidence="3" type="synonym">AIM41</name>
    <name evidence="4" type="ordered locus">KNAG_0A03180</name>
</gene>
<dbReference type="EMBL" id="HE978314">
    <property type="protein sequence ID" value="CCK68005.1"/>
    <property type="molecule type" value="Genomic_DNA"/>
</dbReference>
<evidence type="ECO:0000256" key="2">
    <source>
        <dbReference type="ARBA" id="ARBA00023128"/>
    </source>
</evidence>
<dbReference type="RefSeq" id="XP_022462251.1">
    <property type="nucleotide sequence ID" value="XM_022607497.1"/>
</dbReference>
<accession>J7QZT6</accession>
<dbReference type="AlphaFoldDB" id="J7QZT6"/>
<dbReference type="GO" id="GO:0016884">
    <property type="term" value="F:carbon-nitrogen ligase activity, with glutamine as amido-N-donor"/>
    <property type="evidence" value="ECO:0007669"/>
    <property type="project" value="UniProtKB-UniRule"/>
</dbReference>
<dbReference type="GeneID" id="34523640"/>
<evidence type="ECO:0000313" key="4">
    <source>
        <dbReference type="EMBL" id="CCK68005.1"/>
    </source>
</evidence>
<dbReference type="PANTHER" id="PTHR28055">
    <property type="entry name" value="ALTERED INHERITANCE OF MITOCHONDRIA PROTEIN 41, MITOCHONDRIAL"/>
    <property type="match status" value="1"/>
</dbReference>
<dbReference type="InterPro" id="IPR003789">
    <property type="entry name" value="Asn/Gln_tRNA_amidoTrase-B-like"/>
</dbReference>
<dbReference type="Pfam" id="PF09424">
    <property type="entry name" value="YqeY"/>
    <property type="match status" value="1"/>
</dbReference>
<dbReference type="SUPFAM" id="SSF89095">
    <property type="entry name" value="GatB/YqeY motif"/>
    <property type="match status" value="1"/>
</dbReference>
<reference evidence="5" key="2">
    <citation type="submission" date="2012-08" db="EMBL/GenBank/DDBJ databases">
        <title>Genome sequence of Kazachstania naganishii.</title>
        <authorList>
            <person name="Gordon J.L."/>
            <person name="Armisen D."/>
            <person name="Proux-Wera E."/>
            <person name="OhEigeartaigh S.S."/>
            <person name="Byrne K.P."/>
            <person name="Wolfe K.H."/>
        </authorList>
    </citation>
    <scope>NUCLEOTIDE SEQUENCE [LARGE SCALE GENOMIC DNA]</scope>
    <source>
        <strain evidence="5">ATCC MYA-139 / BCRC 22969 / CBS 8797 / CCRC 22969 / KCTC 17520 / NBRC 10181 / NCYC 3082</strain>
    </source>
</reference>
<dbReference type="PANTHER" id="PTHR28055:SF1">
    <property type="entry name" value="ALTERED INHERITANCE OF MITOCHONDRIA PROTEIN 41, MITOCHONDRIAL"/>
    <property type="match status" value="1"/>
</dbReference>
<dbReference type="eggNOG" id="ENOG502RZX9">
    <property type="taxonomic scope" value="Eukaryota"/>
</dbReference>
<sequence>MFKRCIPLVSRGICAHLRYNSTVVDLTVAGLKTDLKQAMINKDDVRKTTIRGILSSIKNKTIDAKDHSIDEFGIFDLYSKMITQRVESIDSYTKNSRDDLAEREKQELQILQDYQNKLPVASQDEVNEKVLDVLKASRDDDSNLELKQVFGKFDWGKLPKQWRTSPNTIRSSIVSQYKTVFK</sequence>
<dbReference type="Gene3D" id="1.10.1510.10">
    <property type="entry name" value="Uncharacterised protein YqeY/AIM41 PF09424, N-terminal domain"/>
    <property type="match status" value="1"/>
</dbReference>
<reference evidence="4 5" key="1">
    <citation type="journal article" date="2011" name="Proc. Natl. Acad. Sci. U.S.A.">
        <title>Evolutionary erosion of yeast sex chromosomes by mating-type switching accidents.</title>
        <authorList>
            <person name="Gordon J.L."/>
            <person name="Armisen D."/>
            <person name="Proux-Wera E."/>
            <person name="Oheigeartaigh S.S."/>
            <person name="Byrne K.P."/>
            <person name="Wolfe K.H."/>
        </authorList>
    </citation>
    <scope>NUCLEOTIDE SEQUENCE [LARGE SCALE GENOMIC DNA]</scope>
    <source>
        <strain evidence="5">ATCC MYA-139 / BCRC 22969 / CBS 8797 / CCRC 22969 / KCTC 17520 / NBRC 10181 / NCYC 3082</strain>
    </source>
</reference>
<evidence type="ECO:0000313" key="5">
    <source>
        <dbReference type="Proteomes" id="UP000006310"/>
    </source>
</evidence>
<dbReference type="OrthoDB" id="538640at2759"/>
<dbReference type="InterPro" id="IPR019004">
    <property type="entry name" value="YqeY/Aim41"/>
</dbReference>
<protein>
    <recommendedName>
        <fullName evidence="3">Altered inheritance of mitochondria protein 41</fullName>
    </recommendedName>
</protein>
<dbReference type="KEGG" id="kng:KNAG_0A03180"/>
<dbReference type="STRING" id="1071383.J7QZT6"/>
<organism evidence="4 5">
    <name type="scientific">Huiozyma naganishii (strain ATCC MYA-139 / BCRC 22969 / CBS 8797 / KCTC 17520 / NBRC 10181 / NCYC 3082 / Yp74L-3)</name>
    <name type="common">Yeast</name>
    <name type="synonym">Kazachstania naganishii</name>
    <dbReference type="NCBI Taxonomy" id="1071383"/>
    <lineage>
        <taxon>Eukaryota</taxon>
        <taxon>Fungi</taxon>
        <taxon>Dikarya</taxon>
        <taxon>Ascomycota</taxon>
        <taxon>Saccharomycotina</taxon>
        <taxon>Saccharomycetes</taxon>
        <taxon>Saccharomycetales</taxon>
        <taxon>Saccharomycetaceae</taxon>
        <taxon>Huiozyma</taxon>
    </lineage>
</organism>